<sequence>MSLPSNIAAILFGPRDVRTEERPIWRPTPGEAQVKVVATGLCGSDLHYYSDARNGDFVVRAPLVLGHEASGIVTAISPGVTNLKVGQRVAIEAGINCRSCPLCQKGRYNLCKEMRFCSSASRYPHVDGTLQARFNHPAYVLHPLPDNVSFELAALAEPLSVLIHASRRIGLLPPRLTSYLPSSSASNQSILVFGVGTIGLLACALAKHQGAKRVVAIDIKPARLEFAKQNGFADDVFCVPAPDDVVSAYQPDACCSIPTKTPGQSVPLSKSHSHSHPPPAQAAEDILRKAQIGAMEILSAFGAPEGFDIVFECTGSESAIQMSVFAATAGGRVMLIGMGTKNAYLPLSTAALREVDIFGSFRYANTYPEAIALLSAKSPLPKMVAKLVTHRFKLGSTQKAFEMLERGFDDNGGLVLKVMVGSGIPC</sequence>
<dbReference type="InterPro" id="IPR013149">
    <property type="entry name" value="ADH-like_C"/>
</dbReference>
<name>A0A0C2YA21_HEBCY</name>
<gene>
    <name evidence="7" type="ORF">M413DRAFT_440260</name>
</gene>
<keyword evidence="4" id="KW-0862">Zinc</keyword>
<dbReference type="Gene3D" id="3.90.180.10">
    <property type="entry name" value="Medium-chain alcohol dehydrogenases, catalytic domain"/>
    <property type="match status" value="2"/>
</dbReference>
<dbReference type="InterPro" id="IPR020843">
    <property type="entry name" value="ER"/>
</dbReference>
<dbReference type="Proteomes" id="UP000053424">
    <property type="component" value="Unassembled WGS sequence"/>
</dbReference>
<dbReference type="STRING" id="686832.A0A0C2YA21"/>
<evidence type="ECO:0000313" key="8">
    <source>
        <dbReference type="Proteomes" id="UP000053424"/>
    </source>
</evidence>
<dbReference type="CDD" id="cd05285">
    <property type="entry name" value="sorbitol_DH"/>
    <property type="match status" value="1"/>
</dbReference>
<comment type="similarity">
    <text evidence="2">Belongs to the zinc-containing alcohol dehydrogenase family.</text>
</comment>
<accession>A0A0C2YA21</accession>
<dbReference type="GO" id="GO:0003939">
    <property type="term" value="F:L-iditol 2-dehydrogenase (NAD+) activity"/>
    <property type="evidence" value="ECO:0007669"/>
    <property type="project" value="TreeGrafter"/>
</dbReference>
<dbReference type="SUPFAM" id="SSF50129">
    <property type="entry name" value="GroES-like"/>
    <property type="match status" value="1"/>
</dbReference>
<keyword evidence="3" id="KW-0479">Metal-binding</keyword>
<reference evidence="8" key="2">
    <citation type="submission" date="2015-01" db="EMBL/GenBank/DDBJ databases">
        <title>Evolutionary Origins and Diversification of the Mycorrhizal Mutualists.</title>
        <authorList>
            <consortium name="DOE Joint Genome Institute"/>
            <consortium name="Mycorrhizal Genomics Consortium"/>
            <person name="Kohler A."/>
            <person name="Kuo A."/>
            <person name="Nagy L.G."/>
            <person name="Floudas D."/>
            <person name="Copeland A."/>
            <person name="Barry K.W."/>
            <person name="Cichocki N."/>
            <person name="Veneault-Fourrey C."/>
            <person name="LaButti K."/>
            <person name="Lindquist E.A."/>
            <person name="Lipzen A."/>
            <person name="Lundell T."/>
            <person name="Morin E."/>
            <person name="Murat C."/>
            <person name="Riley R."/>
            <person name="Ohm R."/>
            <person name="Sun H."/>
            <person name="Tunlid A."/>
            <person name="Henrissat B."/>
            <person name="Grigoriev I.V."/>
            <person name="Hibbett D.S."/>
            <person name="Martin F."/>
        </authorList>
    </citation>
    <scope>NUCLEOTIDE SEQUENCE [LARGE SCALE GENOMIC DNA]</scope>
    <source>
        <strain evidence="8">h7</strain>
    </source>
</reference>
<evidence type="ECO:0000256" key="4">
    <source>
        <dbReference type="ARBA" id="ARBA00022833"/>
    </source>
</evidence>
<dbReference type="PANTHER" id="PTHR43161">
    <property type="entry name" value="SORBITOL DEHYDROGENASE"/>
    <property type="match status" value="1"/>
</dbReference>
<comment type="cofactor">
    <cofactor evidence="1">
        <name>Zn(2+)</name>
        <dbReference type="ChEBI" id="CHEBI:29105"/>
    </cofactor>
</comment>
<dbReference type="InterPro" id="IPR045306">
    <property type="entry name" value="SDH-like"/>
</dbReference>
<dbReference type="InterPro" id="IPR011032">
    <property type="entry name" value="GroES-like_sf"/>
</dbReference>
<dbReference type="HOGENOM" id="CLU_026673_11_5_1"/>
<dbReference type="GO" id="GO:0046872">
    <property type="term" value="F:metal ion binding"/>
    <property type="evidence" value="ECO:0007669"/>
    <property type="project" value="UniProtKB-KW"/>
</dbReference>
<dbReference type="Gene3D" id="3.40.50.720">
    <property type="entry name" value="NAD(P)-binding Rossmann-like Domain"/>
    <property type="match status" value="2"/>
</dbReference>
<evidence type="ECO:0000256" key="5">
    <source>
        <dbReference type="ARBA" id="ARBA00023002"/>
    </source>
</evidence>
<reference evidence="7 8" key="1">
    <citation type="submission" date="2014-04" db="EMBL/GenBank/DDBJ databases">
        <authorList>
            <consortium name="DOE Joint Genome Institute"/>
            <person name="Kuo A."/>
            <person name="Gay G."/>
            <person name="Dore J."/>
            <person name="Kohler A."/>
            <person name="Nagy L.G."/>
            <person name="Floudas D."/>
            <person name="Copeland A."/>
            <person name="Barry K.W."/>
            <person name="Cichocki N."/>
            <person name="Veneault-Fourrey C."/>
            <person name="LaButti K."/>
            <person name="Lindquist E.A."/>
            <person name="Lipzen A."/>
            <person name="Lundell T."/>
            <person name="Morin E."/>
            <person name="Murat C."/>
            <person name="Sun H."/>
            <person name="Tunlid A."/>
            <person name="Henrissat B."/>
            <person name="Grigoriev I.V."/>
            <person name="Hibbett D.S."/>
            <person name="Martin F."/>
            <person name="Nordberg H.P."/>
            <person name="Cantor M.N."/>
            <person name="Hua S.X."/>
        </authorList>
    </citation>
    <scope>NUCLEOTIDE SEQUENCE [LARGE SCALE GENOMIC DNA]</scope>
    <source>
        <strain evidence="8">h7</strain>
    </source>
</reference>
<evidence type="ECO:0000256" key="1">
    <source>
        <dbReference type="ARBA" id="ARBA00001947"/>
    </source>
</evidence>
<dbReference type="InterPro" id="IPR036291">
    <property type="entry name" value="NAD(P)-bd_dom_sf"/>
</dbReference>
<dbReference type="AlphaFoldDB" id="A0A0C2YA21"/>
<dbReference type="EMBL" id="KN831770">
    <property type="protein sequence ID" value="KIM46658.1"/>
    <property type="molecule type" value="Genomic_DNA"/>
</dbReference>
<protein>
    <recommendedName>
        <fullName evidence="6">Enoyl reductase (ER) domain-containing protein</fullName>
    </recommendedName>
</protein>
<dbReference type="Pfam" id="PF08240">
    <property type="entry name" value="ADH_N"/>
    <property type="match status" value="1"/>
</dbReference>
<dbReference type="GO" id="GO:0006062">
    <property type="term" value="P:sorbitol catabolic process"/>
    <property type="evidence" value="ECO:0007669"/>
    <property type="project" value="TreeGrafter"/>
</dbReference>
<evidence type="ECO:0000259" key="6">
    <source>
        <dbReference type="SMART" id="SM00829"/>
    </source>
</evidence>
<dbReference type="SMART" id="SM00829">
    <property type="entry name" value="PKS_ER"/>
    <property type="match status" value="1"/>
</dbReference>
<evidence type="ECO:0000256" key="3">
    <source>
        <dbReference type="ARBA" id="ARBA00022723"/>
    </source>
</evidence>
<dbReference type="PANTHER" id="PTHR43161:SF25">
    <property type="entry name" value="ALCOHOL DEHYDROGENASE, PUTATIVE (AFU_ORTHOLOGUE AFUA_1G14390)-RELATED"/>
    <property type="match status" value="1"/>
</dbReference>
<proteinExistence type="inferred from homology"/>
<dbReference type="OrthoDB" id="5363962at2759"/>
<keyword evidence="8" id="KW-1185">Reference proteome</keyword>
<feature type="domain" description="Enoyl reductase (ER)" evidence="6">
    <location>
        <begin position="13"/>
        <end position="420"/>
    </location>
</feature>
<dbReference type="SUPFAM" id="SSF51735">
    <property type="entry name" value="NAD(P)-binding Rossmann-fold domains"/>
    <property type="match status" value="1"/>
</dbReference>
<evidence type="ECO:0000313" key="7">
    <source>
        <dbReference type="EMBL" id="KIM46658.1"/>
    </source>
</evidence>
<dbReference type="Pfam" id="PF00107">
    <property type="entry name" value="ADH_zinc_N"/>
    <property type="match status" value="2"/>
</dbReference>
<evidence type="ECO:0000256" key="2">
    <source>
        <dbReference type="ARBA" id="ARBA00008072"/>
    </source>
</evidence>
<organism evidence="7 8">
    <name type="scientific">Hebeloma cylindrosporum</name>
    <dbReference type="NCBI Taxonomy" id="76867"/>
    <lineage>
        <taxon>Eukaryota</taxon>
        <taxon>Fungi</taxon>
        <taxon>Dikarya</taxon>
        <taxon>Basidiomycota</taxon>
        <taxon>Agaricomycotina</taxon>
        <taxon>Agaricomycetes</taxon>
        <taxon>Agaricomycetidae</taxon>
        <taxon>Agaricales</taxon>
        <taxon>Agaricineae</taxon>
        <taxon>Hymenogastraceae</taxon>
        <taxon>Hebeloma</taxon>
    </lineage>
</organism>
<keyword evidence="5" id="KW-0560">Oxidoreductase</keyword>
<dbReference type="InterPro" id="IPR013154">
    <property type="entry name" value="ADH-like_N"/>
</dbReference>